<comment type="caution">
    <text evidence="2">The sequence shown here is derived from an EMBL/GenBank/DDBJ whole genome shotgun (WGS) entry which is preliminary data.</text>
</comment>
<dbReference type="Proteomes" id="UP000029629">
    <property type="component" value="Unassembled WGS sequence"/>
</dbReference>
<evidence type="ECO:0000256" key="1">
    <source>
        <dbReference type="SAM" id="SignalP"/>
    </source>
</evidence>
<evidence type="ECO:0000313" key="2">
    <source>
        <dbReference type="EMBL" id="KGF28055.1"/>
    </source>
</evidence>
<keyword evidence="3" id="KW-1185">Reference proteome</keyword>
<feature type="chain" id="PRO_5001923124" description="Lipoprotein" evidence="1">
    <location>
        <begin position="37"/>
        <end position="186"/>
    </location>
</feature>
<accession>A0A095Z042</accession>
<gene>
    <name evidence="2" type="ORF">HMPREF2130_09695</name>
</gene>
<name>A0A095Z042_9BURK</name>
<evidence type="ECO:0000313" key="3">
    <source>
        <dbReference type="Proteomes" id="UP000029629"/>
    </source>
</evidence>
<dbReference type="AlphaFoldDB" id="A0A095Z042"/>
<feature type="signal peptide" evidence="1">
    <location>
        <begin position="1"/>
        <end position="36"/>
    </location>
</feature>
<dbReference type="eggNOG" id="ENOG5033NIZ">
    <property type="taxonomic scope" value="Bacteria"/>
</dbReference>
<dbReference type="RefSeq" id="WP_036560427.1">
    <property type="nucleotide sequence ID" value="NZ_JRNI01000059.1"/>
</dbReference>
<protein>
    <recommendedName>
        <fullName evidence="4">Lipoprotein</fullName>
    </recommendedName>
</protein>
<keyword evidence="1" id="KW-0732">Signal</keyword>
<dbReference type="OrthoDB" id="8962020at2"/>
<organism evidence="2 3">
    <name type="scientific">Oligella urethralis DNF00040</name>
    <dbReference type="NCBI Taxonomy" id="1401065"/>
    <lineage>
        <taxon>Bacteria</taxon>
        <taxon>Pseudomonadati</taxon>
        <taxon>Pseudomonadota</taxon>
        <taxon>Betaproteobacteria</taxon>
        <taxon>Burkholderiales</taxon>
        <taxon>Alcaligenaceae</taxon>
        <taxon>Oligella</taxon>
    </lineage>
</organism>
<reference evidence="2 3" key="1">
    <citation type="submission" date="2014-07" db="EMBL/GenBank/DDBJ databases">
        <authorList>
            <person name="McCorrison J."/>
            <person name="Sanka R."/>
            <person name="Torralba M."/>
            <person name="Gillis M."/>
            <person name="Haft D.H."/>
            <person name="Methe B."/>
            <person name="Sutton G."/>
            <person name="Nelson K.E."/>
        </authorList>
    </citation>
    <scope>NUCLEOTIDE SEQUENCE [LARGE SCALE GENOMIC DNA]</scope>
    <source>
        <strain evidence="2 3">DNF00040</strain>
    </source>
</reference>
<evidence type="ECO:0008006" key="4">
    <source>
        <dbReference type="Google" id="ProtNLM"/>
    </source>
</evidence>
<dbReference type="EMBL" id="JRNI01000059">
    <property type="protein sequence ID" value="KGF28055.1"/>
    <property type="molecule type" value="Genomic_DNA"/>
</dbReference>
<proteinExistence type="predicted"/>
<sequence length="186" mass="20971">MQSVINKPQKAQPRALHALYRPAFLLALAGVLSACASYRDVPANAPLPEALSIMGQATHQCERADGGQRLLWSQQPNGQYVYGADVNAEGYLIGSVYSVLTSQNFKKLDRGQWSAQAVLCEFGPPAEIETLGLGEKREQIWSYRYKEVNHWNKLLHIYMGKDGQQMTHWHTGPDPRFDRDCFFVEC</sequence>
<dbReference type="PROSITE" id="PS51257">
    <property type="entry name" value="PROKAR_LIPOPROTEIN"/>
    <property type="match status" value="1"/>
</dbReference>